<organism evidence="2 3">
    <name type="scientific">Trachipleistophora hominis</name>
    <name type="common">Microsporidian parasite</name>
    <dbReference type="NCBI Taxonomy" id="72359"/>
    <lineage>
        <taxon>Eukaryota</taxon>
        <taxon>Fungi</taxon>
        <taxon>Fungi incertae sedis</taxon>
        <taxon>Microsporidia</taxon>
        <taxon>Pleistophoridae</taxon>
        <taxon>Trachipleistophora</taxon>
    </lineage>
</organism>
<dbReference type="GO" id="GO:0006364">
    <property type="term" value="P:rRNA processing"/>
    <property type="evidence" value="ECO:0007669"/>
    <property type="project" value="UniProtKB-KW"/>
</dbReference>
<dbReference type="Gene3D" id="2.40.10.230">
    <property type="entry name" value="Probable tRNA pseudouridine synthase domain"/>
    <property type="match status" value="1"/>
</dbReference>
<keyword evidence="1" id="KW-0698">rRNA processing</keyword>
<keyword evidence="1" id="KW-0539">Nucleus</keyword>
<dbReference type="GO" id="GO:0003723">
    <property type="term" value="F:RNA binding"/>
    <property type="evidence" value="ECO:0007669"/>
    <property type="project" value="UniProtKB-KW"/>
</dbReference>
<dbReference type="EMBL" id="JH993801">
    <property type="protein sequence ID" value="ELQ76956.1"/>
    <property type="molecule type" value="Genomic_DNA"/>
</dbReference>
<evidence type="ECO:0000256" key="1">
    <source>
        <dbReference type="RuleBase" id="RU364004"/>
    </source>
</evidence>
<dbReference type="InParanoid" id="L7K0E6"/>
<dbReference type="HOGENOM" id="CLU_1628215_0_0_1"/>
<dbReference type="STRING" id="72359.L7K0E6"/>
<dbReference type="VEuPathDB" id="MicrosporidiaDB:THOM_0054"/>
<keyword evidence="1" id="KW-0687">Ribonucleoprotein</keyword>
<dbReference type="InterPro" id="IPR038664">
    <property type="entry name" value="Gar1/Naf1_Cbf5-bd_sf"/>
</dbReference>
<sequence length="163" mass="18845">MFSIQPNNITVIHKIVSFNHPMRSSSHPAKQRFTNAQKIILGTFSHRVNDLMVLRLTTKDVPYPNTKVYAEKGVGTVDEIFGKLDEMYCSVRGLKDGTRFYVEENRFIPRARLDGGNGPVVNNKAKGKDKNKMKRTEVTFRRKNEQVVKGDGYNFRIRRKNKR</sequence>
<dbReference type="InterPro" id="IPR007504">
    <property type="entry name" value="H/ACA_rnp_Gar1/Naf1"/>
</dbReference>
<keyword evidence="3" id="KW-1185">Reference proteome</keyword>
<evidence type="ECO:0000313" key="3">
    <source>
        <dbReference type="Proteomes" id="UP000011185"/>
    </source>
</evidence>
<dbReference type="Pfam" id="PF04410">
    <property type="entry name" value="Gar1"/>
    <property type="match status" value="1"/>
</dbReference>
<protein>
    <recommendedName>
        <fullName evidence="1">H/ACA ribonucleoprotein complex subunit</fullName>
    </recommendedName>
</protein>
<comment type="similarity">
    <text evidence="1">Belongs to the GAR1 family.</text>
</comment>
<accession>L7K0E6</accession>
<keyword evidence="1" id="KW-0694">RNA-binding</keyword>
<dbReference type="GO" id="GO:1990904">
    <property type="term" value="C:ribonucleoprotein complex"/>
    <property type="evidence" value="ECO:0007669"/>
    <property type="project" value="UniProtKB-KW"/>
</dbReference>
<comment type="subcellular location">
    <subcellularLocation>
        <location evidence="1">Nucleus</location>
        <location evidence="1">Nucleolus</location>
    </subcellularLocation>
</comment>
<keyword evidence="1" id="KW-0690">Ribosome biogenesis</keyword>
<name>L7K0E6_TRAHO</name>
<dbReference type="AlphaFoldDB" id="L7K0E6"/>
<proteinExistence type="inferred from homology"/>
<dbReference type="OrthoDB" id="2187159at2759"/>
<dbReference type="GO" id="GO:0005730">
    <property type="term" value="C:nucleolus"/>
    <property type="evidence" value="ECO:0007669"/>
    <property type="project" value="UniProtKB-SubCell"/>
</dbReference>
<dbReference type="OMA" id="GKLDEMY"/>
<comment type="subunit">
    <text evidence="1">Component of the small nucleolar ribonucleoprotein particles containing H/ACA-type snoRNAs (H/ACA snoRNPs).</text>
</comment>
<dbReference type="GO" id="GO:0001522">
    <property type="term" value="P:pseudouridine synthesis"/>
    <property type="evidence" value="ECO:0007669"/>
    <property type="project" value="InterPro"/>
</dbReference>
<reference evidence="2 3" key="1">
    <citation type="journal article" date="2012" name="PLoS Pathog.">
        <title>The genome of the obligate intracellular parasite Trachipleistophora hominis: new insights into microsporidian genome dynamics and reductive evolution.</title>
        <authorList>
            <person name="Heinz E."/>
            <person name="Williams T.A."/>
            <person name="Nakjang S."/>
            <person name="Noel C.J."/>
            <person name="Swan D.C."/>
            <person name="Goldberg A.V."/>
            <person name="Harris S.R."/>
            <person name="Weinmaier T."/>
            <person name="Markert S."/>
            <person name="Becher D."/>
            <person name="Bernhardt J."/>
            <person name="Dagan T."/>
            <person name="Hacker C."/>
            <person name="Lucocq J.M."/>
            <person name="Schweder T."/>
            <person name="Rattei T."/>
            <person name="Hall N."/>
            <person name="Hirt R.P."/>
            <person name="Embley T.M."/>
        </authorList>
    </citation>
    <scope>NUCLEOTIDE SEQUENCE [LARGE SCALE GENOMIC DNA]</scope>
</reference>
<dbReference type="Proteomes" id="UP000011185">
    <property type="component" value="Unassembled WGS sequence"/>
</dbReference>
<gene>
    <name evidence="2" type="ORF">THOM_0054</name>
</gene>
<evidence type="ECO:0000313" key="2">
    <source>
        <dbReference type="EMBL" id="ELQ76956.1"/>
    </source>
</evidence>
<dbReference type="InterPro" id="IPR009000">
    <property type="entry name" value="Transl_B-barrel_sf"/>
</dbReference>
<dbReference type="SUPFAM" id="SSF50447">
    <property type="entry name" value="Translation proteins"/>
    <property type="match status" value="1"/>
</dbReference>
<comment type="function">
    <text evidence="1">Required for ribosome biogenesis. Part of a complex which catalyzes pseudouridylation of rRNA. This involves the isomerization of uridine such that the ribose is subsequently attached to C5, instead of the normal N1. Pseudouridine ("psi") residues may serve to stabilize the conformation of rRNAs.</text>
</comment>